<reference evidence="3" key="1">
    <citation type="submission" date="2025-08" db="UniProtKB">
        <authorList>
            <consortium name="RefSeq"/>
        </authorList>
    </citation>
    <scope>IDENTIFICATION</scope>
    <source>
        <tissue evidence="3">Whole body</tissue>
    </source>
</reference>
<dbReference type="Pfam" id="PF05517">
    <property type="entry name" value="p25-alpha"/>
    <property type="match status" value="1"/>
</dbReference>
<evidence type="ECO:0000256" key="1">
    <source>
        <dbReference type="ARBA" id="ARBA00010994"/>
    </source>
</evidence>
<dbReference type="Proteomes" id="UP000694924">
    <property type="component" value="Unplaced"/>
</dbReference>
<protein>
    <submittedName>
        <fullName evidence="3">TPPP family protein CG45057-like</fullName>
    </submittedName>
</protein>
<keyword evidence="2" id="KW-1185">Reference proteome</keyword>
<dbReference type="Gene3D" id="1.10.238.10">
    <property type="entry name" value="EF-hand"/>
    <property type="match status" value="1"/>
</dbReference>
<evidence type="ECO:0000313" key="2">
    <source>
        <dbReference type="Proteomes" id="UP000694924"/>
    </source>
</evidence>
<dbReference type="RefSeq" id="XP_015188463.1">
    <property type="nucleotide sequence ID" value="XM_015332977.1"/>
</dbReference>
<accession>A0ABM1J7M5</accession>
<name>A0ABM1J7M5_POLDO</name>
<dbReference type="SUPFAM" id="SSF47473">
    <property type="entry name" value="EF-hand"/>
    <property type="match status" value="1"/>
</dbReference>
<proteinExistence type="inferred from homology"/>
<dbReference type="GeneID" id="107072780"/>
<evidence type="ECO:0000313" key="3">
    <source>
        <dbReference type="RefSeq" id="XP_015188463.1"/>
    </source>
</evidence>
<gene>
    <name evidence="3" type="primary">LOC107072780</name>
</gene>
<dbReference type="InterPro" id="IPR008907">
    <property type="entry name" value="TPP/p25"/>
</dbReference>
<organism evidence="2 3">
    <name type="scientific">Polistes dominula</name>
    <name type="common">European paper wasp</name>
    <name type="synonym">Vespa dominula</name>
    <dbReference type="NCBI Taxonomy" id="743375"/>
    <lineage>
        <taxon>Eukaryota</taxon>
        <taxon>Metazoa</taxon>
        <taxon>Ecdysozoa</taxon>
        <taxon>Arthropoda</taxon>
        <taxon>Hexapoda</taxon>
        <taxon>Insecta</taxon>
        <taxon>Pterygota</taxon>
        <taxon>Neoptera</taxon>
        <taxon>Endopterygota</taxon>
        <taxon>Hymenoptera</taxon>
        <taxon>Apocrita</taxon>
        <taxon>Aculeata</taxon>
        <taxon>Vespoidea</taxon>
        <taxon>Vespidae</taxon>
        <taxon>Polistinae</taxon>
        <taxon>Polistini</taxon>
        <taxon>Polistes</taxon>
    </lineage>
</organism>
<comment type="similarity">
    <text evidence="1">Belongs to the TPPP family.</text>
</comment>
<sequence length="115" mass="13302">MASFESQFTAYAKYSRPKSDGRRISLSQSDKWMRQAQIFDDKITQADTALAFNNLHRETLPIEEYNKFIDDFAESKRLDSSVIRDKMTKCGPPTEERSRIESVILKKVEDPSGYV</sequence>
<dbReference type="InterPro" id="IPR011992">
    <property type="entry name" value="EF-hand-dom_pair"/>
</dbReference>